<keyword evidence="3 10" id="KW-1003">Cell membrane</keyword>
<keyword evidence="7 10" id="KW-1133">Transmembrane helix</keyword>
<proteinExistence type="inferred from homology"/>
<dbReference type="OrthoDB" id="9798629at2"/>
<dbReference type="Gene3D" id="3.30.420.270">
    <property type="match status" value="1"/>
</dbReference>
<dbReference type="STRING" id="754476.Q7A_2164"/>
<dbReference type="Pfam" id="PF02472">
    <property type="entry name" value="ExbD"/>
    <property type="match status" value="1"/>
</dbReference>
<comment type="subunit">
    <text evidence="10">The Tol-Pal system is composed of five core proteins: the inner membrane proteins TolA, TolQ and TolR, the periplasmic protein TolB and the outer membrane protein Pal. They form a network linking the inner and outer membranes and the peptidoglycan layer.</text>
</comment>
<comment type="function">
    <text evidence="10">Part of the Tol-Pal system, which plays a role in outer membrane invagination during cell division and is important for maintaining outer membrane integrity.</text>
</comment>
<keyword evidence="6 10" id="KW-0812">Transmembrane</keyword>
<evidence type="ECO:0000256" key="4">
    <source>
        <dbReference type="ARBA" id="ARBA00022519"/>
    </source>
</evidence>
<evidence type="ECO:0000256" key="10">
    <source>
        <dbReference type="HAMAP-Rule" id="MF_02203"/>
    </source>
</evidence>
<evidence type="ECO:0000256" key="9">
    <source>
        <dbReference type="ARBA" id="ARBA00023306"/>
    </source>
</evidence>
<dbReference type="PANTHER" id="PTHR30558">
    <property type="entry name" value="EXBD MEMBRANE COMPONENT OF PMF-DRIVEN MACROMOLECULE IMPORT SYSTEM"/>
    <property type="match status" value="1"/>
</dbReference>
<dbReference type="PANTHER" id="PTHR30558:SF7">
    <property type="entry name" value="TOL-PAL SYSTEM PROTEIN TOLR"/>
    <property type="match status" value="1"/>
</dbReference>
<evidence type="ECO:0000256" key="7">
    <source>
        <dbReference type="ARBA" id="ARBA00022989"/>
    </source>
</evidence>
<dbReference type="GO" id="GO:0005886">
    <property type="term" value="C:plasma membrane"/>
    <property type="evidence" value="ECO:0007669"/>
    <property type="project" value="UniProtKB-SubCell"/>
</dbReference>
<keyword evidence="8 10" id="KW-0472">Membrane</keyword>
<dbReference type="RefSeq" id="WP_014707346.1">
    <property type="nucleotide sequence ID" value="NC_017857.3"/>
</dbReference>
<gene>
    <name evidence="10" type="primary">tolR</name>
    <name evidence="11" type="ordered locus">Q7A_2164</name>
</gene>
<dbReference type="AlphaFoldDB" id="I1XKQ9"/>
<feature type="transmembrane region" description="Helical" evidence="10">
    <location>
        <begin position="20"/>
        <end position="39"/>
    </location>
</feature>
<dbReference type="PATRIC" id="fig|754476.3.peg.2141"/>
<comment type="subcellular location">
    <subcellularLocation>
        <location evidence="10">Cell inner membrane</location>
        <topology evidence="10">Single-pass membrane protein</topology>
    </subcellularLocation>
    <subcellularLocation>
        <location evidence="1">Cell membrane</location>
        <topology evidence="1">Single-pass membrane protein</topology>
    </subcellularLocation>
</comment>
<dbReference type="EMBL" id="CP003390">
    <property type="protein sequence ID" value="AFI84978.1"/>
    <property type="molecule type" value="Genomic_DNA"/>
</dbReference>
<evidence type="ECO:0000256" key="2">
    <source>
        <dbReference type="ARBA" id="ARBA00005811"/>
    </source>
</evidence>
<dbReference type="InterPro" id="IPR003400">
    <property type="entry name" value="ExbD"/>
</dbReference>
<dbReference type="HAMAP" id="MF_02203">
    <property type="entry name" value="TolR"/>
    <property type="match status" value="1"/>
</dbReference>
<protein>
    <recommendedName>
        <fullName evidence="10">Tol-Pal system protein TolR</fullName>
    </recommendedName>
</protein>
<dbReference type="GO" id="GO:0022857">
    <property type="term" value="F:transmembrane transporter activity"/>
    <property type="evidence" value="ECO:0007669"/>
    <property type="project" value="InterPro"/>
</dbReference>
<evidence type="ECO:0000313" key="11">
    <source>
        <dbReference type="EMBL" id="AFI84978.1"/>
    </source>
</evidence>
<dbReference type="NCBIfam" id="TIGR02801">
    <property type="entry name" value="tolR"/>
    <property type="match status" value="1"/>
</dbReference>
<evidence type="ECO:0000313" key="12">
    <source>
        <dbReference type="Proteomes" id="UP000009144"/>
    </source>
</evidence>
<organism evidence="11 12">
    <name type="scientific">Methylophaga nitratireducenticrescens</name>
    <dbReference type="NCBI Taxonomy" id="754476"/>
    <lineage>
        <taxon>Bacteria</taxon>
        <taxon>Pseudomonadati</taxon>
        <taxon>Pseudomonadota</taxon>
        <taxon>Gammaproteobacteria</taxon>
        <taxon>Thiotrichales</taxon>
        <taxon>Piscirickettsiaceae</taxon>
        <taxon>Methylophaga</taxon>
    </lineage>
</organism>
<evidence type="ECO:0000256" key="8">
    <source>
        <dbReference type="ARBA" id="ARBA00023136"/>
    </source>
</evidence>
<dbReference type="GO" id="GO:0051301">
    <property type="term" value="P:cell division"/>
    <property type="evidence" value="ECO:0007669"/>
    <property type="project" value="UniProtKB-UniRule"/>
</dbReference>
<evidence type="ECO:0000256" key="5">
    <source>
        <dbReference type="ARBA" id="ARBA00022618"/>
    </source>
</evidence>
<dbReference type="KEGG" id="mej:Q7A_2164"/>
<dbReference type="InterPro" id="IPR014168">
    <property type="entry name" value="Tol-Pal_TolR"/>
</dbReference>
<evidence type="ECO:0000256" key="6">
    <source>
        <dbReference type="ARBA" id="ARBA00022692"/>
    </source>
</evidence>
<reference evidence="11 12" key="1">
    <citation type="journal article" date="2012" name="J. Bacteriol.">
        <title>Complete genome sequences of Methylophaga sp. strain JAM1 and Methylophaga sp. strain JAM7.</title>
        <authorList>
            <person name="Villeneuve C."/>
            <person name="Martineau C."/>
            <person name="Mauffrey F."/>
            <person name="Villemur R."/>
        </authorList>
    </citation>
    <scope>NUCLEOTIDE SEQUENCE [LARGE SCALE GENOMIC DNA]</scope>
    <source>
        <strain evidence="11 12">JAM1</strain>
    </source>
</reference>
<dbReference type="HOGENOM" id="CLU_085305_1_3_6"/>
<dbReference type="Proteomes" id="UP000009144">
    <property type="component" value="Chromosome"/>
</dbReference>
<keyword evidence="5 10" id="KW-0132">Cell division</keyword>
<name>I1XKQ9_METNJ</name>
<accession>I1XKQ9</accession>
<keyword evidence="12" id="KW-1185">Reference proteome</keyword>
<comment type="similarity">
    <text evidence="2 10">Belongs to the ExbD/TolR family.</text>
</comment>
<evidence type="ECO:0000256" key="1">
    <source>
        <dbReference type="ARBA" id="ARBA00004162"/>
    </source>
</evidence>
<keyword evidence="9 10" id="KW-0131">Cell cycle</keyword>
<keyword evidence="4 10" id="KW-0997">Cell inner membrane</keyword>
<sequence>MLRKPVTKHALKAEMNVVPYIDVMLVLLVIFMVTAPLLVQGVKLELPKVAAEALPTDSQKTILSLSVVADGSYYWNVGTEVDIQSRSDQAVTLDEMVMKIEQIRQQHPDLLFFIRGDKATDYASVVRAIAALQQVGIEDVGLITESPDD</sequence>
<dbReference type="GO" id="GO:0015031">
    <property type="term" value="P:protein transport"/>
    <property type="evidence" value="ECO:0007669"/>
    <property type="project" value="InterPro"/>
</dbReference>
<reference evidence="11 12" key="2">
    <citation type="journal article" date="2013" name="Int. J. Syst. Evol. Microbiol.">
        <title>Methylophaga nitratireducenticrescens sp. nov. and Methylophaga frappieri sp. nov., isolated from the biofilm of the methanol-fed denitrification system treating the seawater at the Montreal Biodome.</title>
        <authorList>
            <person name="Villeneuve C."/>
            <person name="Martineau C."/>
            <person name="Mauffrey F."/>
            <person name="Villemur R."/>
        </authorList>
    </citation>
    <scope>NUCLEOTIDE SEQUENCE [LARGE SCALE GENOMIC DNA]</scope>
    <source>
        <strain evidence="11 12">JAM1</strain>
    </source>
</reference>
<evidence type="ECO:0000256" key="3">
    <source>
        <dbReference type="ARBA" id="ARBA00022475"/>
    </source>
</evidence>
<dbReference type="eggNOG" id="COG0848">
    <property type="taxonomic scope" value="Bacteria"/>
</dbReference>